<dbReference type="AlphaFoldDB" id="A0A4R0RBY8"/>
<organism evidence="1 2">
    <name type="scientific">Steccherinum ochraceum</name>
    <dbReference type="NCBI Taxonomy" id="92696"/>
    <lineage>
        <taxon>Eukaryota</taxon>
        <taxon>Fungi</taxon>
        <taxon>Dikarya</taxon>
        <taxon>Basidiomycota</taxon>
        <taxon>Agaricomycotina</taxon>
        <taxon>Agaricomycetes</taxon>
        <taxon>Polyporales</taxon>
        <taxon>Steccherinaceae</taxon>
        <taxon>Steccherinum</taxon>
    </lineage>
</organism>
<keyword evidence="2" id="KW-1185">Reference proteome</keyword>
<name>A0A4R0RBY8_9APHY</name>
<dbReference type="Gene3D" id="3.80.10.10">
    <property type="entry name" value="Ribonuclease Inhibitor"/>
    <property type="match status" value="1"/>
</dbReference>
<gene>
    <name evidence="1" type="ORF">EIP91_004437</name>
</gene>
<evidence type="ECO:0008006" key="3">
    <source>
        <dbReference type="Google" id="ProtNLM"/>
    </source>
</evidence>
<protein>
    <recommendedName>
        <fullName evidence="3">F-box domain-containing protein</fullName>
    </recommendedName>
</protein>
<evidence type="ECO:0000313" key="2">
    <source>
        <dbReference type="Proteomes" id="UP000292702"/>
    </source>
</evidence>
<dbReference type="OrthoDB" id="2745898at2759"/>
<proteinExistence type="predicted"/>
<accession>A0A4R0RBY8</accession>
<comment type="caution">
    <text evidence="1">The sequence shown here is derived from an EMBL/GenBank/DDBJ whole genome shotgun (WGS) entry which is preliminary data.</text>
</comment>
<dbReference type="InterPro" id="IPR032675">
    <property type="entry name" value="LRR_dom_sf"/>
</dbReference>
<sequence length="403" mass="44948">MNTSSNTADKSAVIVPIDIVYNITYYLANDRVTLKSCSLVSQEWHAVARKHLLSSILVHNAREEHNLSGFHRFVLEDPSSCHFITTLRIAHKGSHWNTIHGIYQILKQLPRLRALAIEHLHVLDTAECAHRDVMLPISLELLSLTDCSAATSGPQVDWHPFFDLINMFPTVKTLFLLTYPTTKVGCAMHYESPEIRLEDVDRAFLECLNQRVDLSEVASLVLLPRAHLRHFQPTLSGLHSLKSILISADASDIHFLGLRSLTSLEVIEFEVYVFNLMLVQSVAPGFTAKLRLVNHVLETLPPSSSVSSIRIYLRTAYINRGDFEQFPGQINAVEWGALPSTVASLRNLSMLAIHLDPSLPPIDATDRENMDPALGEGLGASAQRIRSKFDGMKVTVLSHGRAI</sequence>
<dbReference type="EMBL" id="RWJN01000250">
    <property type="protein sequence ID" value="TCD64203.1"/>
    <property type="molecule type" value="Genomic_DNA"/>
</dbReference>
<reference evidence="1 2" key="1">
    <citation type="submission" date="2018-11" db="EMBL/GenBank/DDBJ databases">
        <title>Genome assembly of Steccherinum ochraceum LE-BIN_3174, the white-rot fungus of the Steccherinaceae family (The Residual Polyporoid clade, Polyporales, Basidiomycota).</title>
        <authorList>
            <person name="Fedorova T.V."/>
            <person name="Glazunova O.A."/>
            <person name="Landesman E.O."/>
            <person name="Moiseenko K.V."/>
            <person name="Psurtseva N.V."/>
            <person name="Savinova O.S."/>
            <person name="Shakhova N.V."/>
            <person name="Tyazhelova T.V."/>
            <person name="Vasina D.V."/>
        </authorList>
    </citation>
    <scope>NUCLEOTIDE SEQUENCE [LARGE SCALE GENOMIC DNA]</scope>
    <source>
        <strain evidence="1 2">LE-BIN_3174</strain>
    </source>
</reference>
<dbReference type="Proteomes" id="UP000292702">
    <property type="component" value="Unassembled WGS sequence"/>
</dbReference>
<evidence type="ECO:0000313" key="1">
    <source>
        <dbReference type="EMBL" id="TCD64203.1"/>
    </source>
</evidence>